<comment type="caution">
    <text evidence="1">The sequence shown here is derived from an EMBL/GenBank/DDBJ whole genome shotgun (WGS) entry which is preliminary data.</text>
</comment>
<reference evidence="1 2" key="1">
    <citation type="submission" date="2019-04" db="EMBL/GenBank/DDBJ databases">
        <title>Genome sequencing of Clostridium botulinum Groups I-IV and Clostridium butyricum.</title>
        <authorList>
            <person name="Brunt J."/>
            <person name="Van Vliet A.H.M."/>
            <person name="Stringer S.C."/>
            <person name="Carter A.T."/>
            <person name="Peck M.W."/>
        </authorList>
    </citation>
    <scope>NUCLEOTIDE SEQUENCE [LARGE SCALE GENOMIC DNA]</scope>
    <source>
        <strain evidence="1 2">IFR 18/037</strain>
    </source>
</reference>
<dbReference type="Proteomes" id="UP000478995">
    <property type="component" value="Unassembled WGS sequence"/>
</dbReference>
<sequence length="59" mass="6722">MARLYYSLFIFYIKLLDINNITINYVIFLSISLAAAILPALNKSLIFSRGLDLVITKII</sequence>
<gene>
    <name evidence="1" type="ORF">FC794_08240</name>
</gene>
<organism evidence="1 2">
    <name type="scientific">Clostridium botulinum</name>
    <dbReference type="NCBI Taxonomy" id="1491"/>
    <lineage>
        <taxon>Bacteria</taxon>
        <taxon>Bacillati</taxon>
        <taxon>Bacillota</taxon>
        <taxon>Clostridia</taxon>
        <taxon>Eubacteriales</taxon>
        <taxon>Clostridiaceae</taxon>
        <taxon>Clostridium</taxon>
    </lineage>
</organism>
<name>A0A6B3X7P6_CLOBO</name>
<proteinExistence type="predicted"/>
<evidence type="ECO:0000313" key="1">
    <source>
        <dbReference type="EMBL" id="NFG16781.1"/>
    </source>
</evidence>
<dbReference type="EMBL" id="SWOY01000002">
    <property type="protein sequence ID" value="NFG16781.1"/>
    <property type="molecule type" value="Genomic_DNA"/>
</dbReference>
<evidence type="ECO:0000313" key="2">
    <source>
        <dbReference type="Proteomes" id="UP000478995"/>
    </source>
</evidence>
<dbReference type="AlphaFoldDB" id="A0A6B3X7P6"/>
<accession>A0A6B3X7P6</accession>
<protein>
    <submittedName>
        <fullName evidence="1">Uncharacterized protein</fullName>
    </submittedName>
</protein>